<feature type="domain" description="Glucose-methanol-choline oxidoreductase C-terminal" evidence="18">
    <location>
        <begin position="666"/>
        <end position="728"/>
    </location>
</feature>
<keyword evidence="10" id="KW-0413">Isomerase</keyword>
<comment type="cofactor">
    <cofactor evidence="1">
        <name>FAD</name>
        <dbReference type="ChEBI" id="CHEBI:57692"/>
    </cofactor>
</comment>
<dbReference type="Gene3D" id="3.50.50.60">
    <property type="entry name" value="FAD/NAD(P)-binding domain"/>
    <property type="match status" value="3"/>
</dbReference>
<evidence type="ECO:0000313" key="19">
    <source>
        <dbReference type="EMBL" id="PMD64643.1"/>
    </source>
</evidence>
<dbReference type="GO" id="GO:0016995">
    <property type="term" value="F:cholesterol oxidase activity"/>
    <property type="evidence" value="ECO:0007669"/>
    <property type="project" value="UniProtKB-EC"/>
</dbReference>
<organism evidence="19 20">
    <name type="scientific">Hyaloscypha bicolor E</name>
    <dbReference type="NCBI Taxonomy" id="1095630"/>
    <lineage>
        <taxon>Eukaryota</taxon>
        <taxon>Fungi</taxon>
        <taxon>Dikarya</taxon>
        <taxon>Ascomycota</taxon>
        <taxon>Pezizomycotina</taxon>
        <taxon>Leotiomycetes</taxon>
        <taxon>Helotiales</taxon>
        <taxon>Hyaloscyphaceae</taxon>
        <taxon>Hyaloscypha</taxon>
        <taxon>Hyaloscypha bicolor</taxon>
    </lineage>
</organism>
<dbReference type="PANTHER" id="PTHR47470">
    <property type="entry name" value="CHOLESTEROL OXIDASE"/>
    <property type="match status" value="1"/>
</dbReference>
<dbReference type="SUPFAM" id="SSF53474">
    <property type="entry name" value="alpha/beta-Hydrolases"/>
    <property type="match status" value="1"/>
</dbReference>
<evidence type="ECO:0000256" key="14">
    <source>
        <dbReference type="ARBA" id="ARBA00049744"/>
    </source>
</evidence>
<evidence type="ECO:0000259" key="17">
    <source>
        <dbReference type="Pfam" id="PF00890"/>
    </source>
</evidence>
<dbReference type="GO" id="GO:0004769">
    <property type="term" value="F:steroid Delta-isomerase activity"/>
    <property type="evidence" value="ECO:0007669"/>
    <property type="project" value="UniProtKB-EC"/>
</dbReference>
<evidence type="ECO:0000256" key="7">
    <source>
        <dbReference type="ARBA" id="ARBA00023098"/>
    </source>
</evidence>
<comment type="similarity">
    <text evidence="2">Belongs to the GMC oxidoreductase family.</text>
</comment>
<dbReference type="EC" id="5.3.3.1" evidence="11"/>
<evidence type="ECO:0000259" key="16">
    <source>
        <dbReference type="Pfam" id="PF00732"/>
    </source>
</evidence>
<dbReference type="Pfam" id="PF00890">
    <property type="entry name" value="FAD_binding_2"/>
    <property type="match status" value="1"/>
</dbReference>
<protein>
    <recommendedName>
        <fullName evidence="14">Cholesterol oxidase</fullName>
        <ecNumber evidence="13">1.1.3.6</ecNumber>
        <ecNumber evidence="11">5.3.3.1</ecNumber>
    </recommendedName>
    <alternativeName>
        <fullName evidence="15">Cholesterol isomerase</fullName>
    </alternativeName>
</protein>
<evidence type="ECO:0000256" key="13">
    <source>
        <dbReference type="ARBA" id="ARBA00049723"/>
    </source>
</evidence>
<feature type="domain" description="Glucose-methanol-choline oxidoreductase N-terminal" evidence="16">
    <location>
        <begin position="244"/>
        <end position="471"/>
    </location>
</feature>
<dbReference type="SUPFAM" id="SSF51905">
    <property type="entry name" value="FAD/NAD(P)-binding domain"/>
    <property type="match status" value="1"/>
</dbReference>
<dbReference type="InterPro" id="IPR000172">
    <property type="entry name" value="GMC_OxRdtase_N"/>
</dbReference>
<comment type="pathway">
    <text evidence="12">Steroid metabolism; cholesterol degradation.</text>
</comment>
<evidence type="ECO:0000313" key="20">
    <source>
        <dbReference type="Proteomes" id="UP000235371"/>
    </source>
</evidence>
<evidence type="ECO:0000256" key="15">
    <source>
        <dbReference type="ARBA" id="ARBA00049778"/>
    </source>
</evidence>
<evidence type="ECO:0000256" key="6">
    <source>
        <dbReference type="ARBA" id="ARBA00023002"/>
    </source>
</evidence>
<keyword evidence="4" id="KW-0285">Flavoprotein</keyword>
<keyword evidence="6" id="KW-0560">Oxidoreductase</keyword>
<dbReference type="InterPro" id="IPR052542">
    <property type="entry name" value="Cholesterol_Oxidase"/>
</dbReference>
<dbReference type="OrthoDB" id="9974421at2759"/>
<dbReference type="InParanoid" id="A0A2J6TNN9"/>
<evidence type="ECO:0000256" key="4">
    <source>
        <dbReference type="ARBA" id="ARBA00022630"/>
    </source>
</evidence>
<keyword evidence="7" id="KW-0443">Lipid metabolism</keyword>
<evidence type="ECO:0000259" key="18">
    <source>
        <dbReference type="Pfam" id="PF05199"/>
    </source>
</evidence>
<dbReference type="GeneID" id="36582061"/>
<dbReference type="EC" id="1.1.3.6" evidence="13"/>
<dbReference type="EMBL" id="KZ613747">
    <property type="protein sequence ID" value="PMD64643.1"/>
    <property type="molecule type" value="Genomic_DNA"/>
</dbReference>
<dbReference type="InterPro" id="IPR036188">
    <property type="entry name" value="FAD/NAD-bd_sf"/>
</dbReference>
<dbReference type="InterPro" id="IPR003953">
    <property type="entry name" value="FAD-dep_OxRdtase_2_FAD-bd"/>
</dbReference>
<evidence type="ECO:0000256" key="12">
    <source>
        <dbReference type="ARBA" id="ARBA00049645"/>
    </source>
</evidence>
<dbReference type="InterPro" id="IPR007867">
    <property type="entry name" value="GMC_OxRtase_C"/>
</dbReference>
<accession>A0A2J6TNN9</accession>
<evidence type="ECO:0000256" key="1">
    <source>
        <dbReference type="ARBA" id="ARBA00001974"/>
    </source>
</evidence>
<proteinExistence type="inferred from homology"/>
<dbReference type="Gene3D" id="3.40.50.1820">
    <property type="entry name" value="alpha/beta hydrolase"/>
    <property type="match status" value="1"/>
</dbReference>
<feature type="domain" description="FAD-dependent oxidoreductase 2 FAD-binding" evidence="17">
    <location>
        <begin position="180"/>
        <end position="226"/>
    </location>
</feature>
<dbReference type="GO" id="GO:0008203">
    <property type="term" value="P:cholesterol metabolic process"/>
    <property type="evidence" value="ECO:0007669"/>
    <property type="project" value="UniProtKB-KW"/>
</dbReference>
<dbReference type="PANTHER" id="PTHR47470:SF1">
    <property type="entry name" value="FAD-DEPENDENT OXIDOREDUCTASE 2 FAD BINDING DOMAIN-CONTAINING PROTEIN"/>
    <property type="match status" value="1"/>
</dbReference>
<dbReference type="Pfam" id="PF00732">
    <property type="entry name" value="GMC_oxred_N"/>
    <property type="match status" value="1"/>
</dbReference>
<dbReference type="GO" id="GO:0050660">
    <property type="term" value="F:flavin adenine dinucleotide binding"/>
    <property type="evidence" value="ECO:0007669"/>
    <property type="project" value="InterPro"/>
</dbReference>
<evidence type="ECO:0000256" key="9">
    <source>
        <dbReference type="ARBA" id="ARBA00023221"/>
    </source>
</evidence>
<evidence type="ECO:0000256" key="8">
    <source>
        <dbReference type="ARBA" id="ARBA00023166"/>
    </source>
</evidence>
<dbReference type="STRING" id="1095630.A0A2J6TNN9"/>
<name>A0A2J6TNN9_9HELO</name>
<evidence type="ECO:0000256" key="3">
    <source>
        <dbReference type="ARBA" id="ARBA00022548"/>
    </source>
</evidence>
<keyword evidence="9" id="KW-0753">Steroid metabolism</keyword>
<keyword evidence="8" id="KW-1207">Sterol metabolism</keyword>
<sequence length="1399" mass="155210">MPKDPAIICLGPITSFNEVLNLVPNSIPKDLPSPAPDHHLWDHPNQITDGVRAVTPQPHNLTNGTSGTSTASEVRFRNQAQVINLNGTKESRLPLNKGNSSHFRVDGSIDEYTFTTGLRHARTVPVDQSHEIPAFGPHTTEADGPQSKAHAKIRSYTDDPSTKEFPRISKPVELLRNEYDCVVIGSGYGGSVAASRMARAGQSVCLLERGKERWPGEYPSGFVDAVKQLHVSGDFAPGFLTGAMVEAGDPTGLYHLICGRGQNAFVGNGLGGTSLLNANVFLEADDGTMRLPCWPKEIRENGVKELEDYYKRASNVLEPEEYPKDWPELPKLAMLERQAAALGWKEKFKRVPQTTRFKGGPNSTGVEMYPSALTGMDSTGVNDGSKSSTLVNYLADAWNWGAEMFCQCEVRYIKKHPDPKVEGYLVFFAWHGSERSAFRDNLYEDLMWVHARECVFLGAGSIGTTEILLRSKKLGLTMSDKVGLHMSGNGDILAFGYNTDTEVNAIGRQYPSPYKPVGPTITGVIDCRDQDNPLDGFVIEEGAVPKALAPLFQTMLEMMPGNQVPQGEGLVEKVKHVLAQQGSRFLGPYFSKGSIERTQTYLIMSHDSNQASLTLKDDKIVLEFLGVGRSGHVEYLNDVLKRATQAVGGTFVNSPFYAALGQQEITVHPIGGACMSRDGTGEHGVTNHYGEVFTGRGEETHHGLIVTDGAVIPTALGVNPFATITALAERSVEYAAKYRILEEIDLKTKNEVLDLFAEPYQIVGGKKAIQRRNSNKVNDATDLVKATRAAKANGFGFSEVMSGYIHVGKGLEGDKIEDYQTAARTARGLCEEARFFLSVKAWDTHTIVNRADHRAMLTGTFTCAGLKGSPFMVQRGDFHLFSIDQQAPGTRNLTYDFDMTSTEGIDYHFHGYKVVNSSVALGPIRFWTAASTLYVTISETRTGKVLGRGMLHIRPSDFLSEILTLNPSGKNLWAKVSSTMSFMSFFARHSAALFLAPFTWQQYPSVTYSGYINDTSPDQTIKIVAIDGVQTLLHVWEPRAPGIETKNLFMIPGASVDQQIFALPTIEVNAINYFTRAGYRVFVTVHRICQLMVAENNWTTYDARLDIKACYEWIRQEHGPDPVYTIAHCMGSVAYSCGLLDGTIPAEWVKGISCSQVFCHPIWSTLNMAKVLAGPIPFDKLYAMFGGSWFSCSSTRDDSYFQQLVNQILRFYPDSREEICNNVSCHRCSLVFGRLWNHRNLNQATHRQINRFFGGVNMTLLHTLMQQGYRGTVTCNGPLFTPLTGPSNLRRLKGIPIFLFSGSDNKVLTPEATEKTYGILRDAFGTEGYSREVVRGYGHLDCWMGRESYKDVFPMVRSEVDRVCRGEGWRWKEPDWKNDWRDWKNLEMSGGKKEGKKTV</sequence>
<evidence type="ECO:0000256" key="11">
    <source>
        <dbReference type="ARBA" id="ARBA00038856"/>
    </source>
</evidence>
<keyword evidence="5" id="KW-0274">FAD</keyword>
<keyword evidence="3" id="KW-0153">Cholesterol metabolism</keyword>
<keyword evidence="20" id="KW-1185">Reference proteome</keyword>
<dbReference type="InterPro" id="IPR029058">
    <property type="entry name" value="AB_hydrolase_fold"/>
</dbReference>
<dbReference type="RefSeq" id="XP_024741547.1">
    <property type="nucleotide sequence ID" value="XM_024873981.1"/>
</dbReference>
<reference evidence="19 20" key="1">
    <citation type="submission" date="2016-04" db="EMBL/GenBank/DDBJ databases">
        <title>A degradative enzymes factory behind the ericoid mycorrhizal symbiosis.</title>
        <authorList>
            <consortium name="DOE Joint Genome Institute"/>
            <person name="Martino E."/>
            <person name="Morin E."/>
            <person name="Grelet G."/>
            <person name="Kuo A."/>
            <person name="Kohler A."/>
            <person name="Daghino S."/>
            <person name="Barry K."/>
            <person name="Choi C."/>
            <person name="Cichocki N."/>
            <person name="Clum A."/>
            <person name="Copeland A."/>
            <person name="Hainaut M."/>
            <person name="Haridas S."/>
            <person name="Labutti K."/>
            <person name="Lindquist E."/>
            <person name="Lipzen A."/>
            <person name="Khouja H.-R."/>
            <person name="Murat C."/>
            <person name="Ohm R."/>
            <person name="Olson A."/>
            <person name="Spatafora J."/>
            <person name="Veneault-Fourrey C."/>
            <person name="Henrissat B."/>
            <person name="Grigoriev I."/>
            <person name="Martin F."/>
            <person name="Perotto S."/>
        </authorList>
    </citation>
    <scope>NUCLEOTIDE SEQUENCE [LARGE SCALE GENOMIC DNA]</scope>
    <source>
        <strain evidence="19 20">E</strain>
    </source>
</reference>
<dbReference type="Pfam" id="PF05199">
    <property type="entry name" value="GMC_oxred_C"/>
    <property type="match status" value="1"/>
</dbReference>
<dbReference type="Proteomes" id="UP000235371">
    <property type="component" value="Unassembled WGS sequence"/>
</dbReference>
<evidence type="ECO:0000256" key="10">
    <source>
        <dbReference type="ARBA" id="ARBA00023235"/>
    </source>
</evidence>
<evidence type="ECO:0000256" key="5">
    <source>
        <dbReference type="ARBA" id="ARBA00022827"/>
    </source>
</evidence>
<evidence type="ECO:0000256" key="2">
    <source>
        <dbReference type="ARBA" id="ARBA00010790"/>
    </source>
</evidence>
<gene>
    <name evidence="19" type="ORF">K444DRAFT_519689</name>
</gene>